<dbReference type="OrthoDB" id="4022390at2759"/>
<evidence type="ECO:0000313" key="1">
    <source>
        <dbReference type="EMBL" id="KAF6045393.1"/>
    </source>
</evidence>
<comment type="caution">
    <text evidence="1">The sequence shown here is derived from an EMBL/GenBank/DDBJ whole genome shotgun (WGS) entry which is preliminary data.</text>
</comment>
<proteinExistence type="predicted"/>
<name>A0A8X7NGX9_CANPA</name>
<reference evidence="1" key="1">
    <citation type="submission" date="2020-03" db="EMBL/GenBank/DDBJ databases">
        <title>FDA dAtabase for Regulatory Grade micrObial Sequences (FDA-ARGOS): Supporting development and validation of Infectious Disease Dx tests.</title>
        <authorList>
            <person name="Campos J."/>
            <person name="Goldberg B."/>
            <person name="Tallon L."/>
            <person name="Sadzewicz L."/>
            <person name="Vavikolanu K."/>
            <person name="Mehta A."/>
            <person name="Aluvathingal J."/>
            <person name="Nadendla S."/>
            <person name="Nandy P."/>
            <person name="Geyer C."/>
            <person name="Yan Y."/>
            <person name="Sichtig H."/>
        </authorList>
    </citation>
    <scope>NUCLEOTIDE SEQUENCE [LARGE SCALE GENOMIC DNA]</scope>
    <source>
        <strain evidence="1">FDAARGOS_652</strain>
    </source>
</reference>
<dbReference type="EMBL" id="JABWAB010000009">
    <property type="protein sequence ID" value="KAF6045393.1"/>
    <property type="molecule type" value="Genomic_DNA"/>
</dbReference>
<gene>
    <name evidence="1" type="ORF">FOB60_004965</name>
</gene>
<sequence length="213" mass="23892">MSRAISTSSFNLQQAPPIFSSLESRSPTCKPSLSSFWINDKENLASSSSNSPTSSTLASNAEKKRAAYISCETKLKRMMMEDENYSFILNPCCDKIDCKFVKNAILKDSRTRNSSRDSLVASLISIDSEDGVEFNNKVADSLLASPLRTNSVEKVIRVDPSDLNDDDTQSIYKNLFDELISSTSSNHIQTHFDEKLAKLKSIIRERKNRKMKT</sequence>
<organism evidence="1 2">
    <name type="scientific">Candida parapsilosis</name>
    <name type="common">Yeast</name>
    <dbReference type="NCBI Taxonomy" id="5480"/>
    <lineage>
        <taxon>Eukaryota</taxon>
        <taxon>Fungi</taxon>
        <taxon>Dikarya</taxon>
        <taxon>Ascomycota</taxon>
        <taxon>Saccharomycotina</taxon>
        <taxon>Pichiomycetes</taxon>
        <taxon>Debaryomycetaceae</taxon>
        <taxon>Candida/Lodderomyces clade</taxon>
        <taxon>Candida</taxon>
    </lineage>
</organism>
<evidence type="ECO:0000313" key="2">
    <source>
        <dbReference type="Proteomes" id="UP000590412"/>
    </source>
</evidence>
<protein>
    <submittedName>
        <fullName evidence="1">Uncharacterized protein</fullName>
    </submittedName>
</protein>
<dbReference type="AlphaFoldDB" id="A0A8X7NGX9"/>
<accession>A0A8X7NGX9</accession>
<dbReference type="Proteomes" id="UP000590412">
    <property type="component" value="Unassembled WGS sequence"/>
</dbReference>